<keyword evidence="1" id="KW-0175">Coiled coil</keyword>
<comment type="caution">
    <text evidence="3">The sequence shown here is derived from an EMBL/GenBank/DDBJ whole genome shotgun (WGS) entry which is preliminary data.</text>
</comment>
<dbReference type="AlphaFoldDB" id="A0A2B4SPL1"/>
<evidence type="ECO:0000313" key="4">
    <source>
        <dbReference type="Proteomes" id="UP000225706"/>
    </source>
</evidence>
<organism evidence="3 4">
    <name type="scientific">Stylophora pistillata</name>
    <name type="common">Smooth cauliflower coral</name>
    <dbReference type="NCBI Taxonomy" id="50429"/>
    <lineage>
        <taxon>Eukaryota</taxon>
        <taxon>Metazoa</taxon>
        <taxon>Cnidaria</taxon>
        <taxon>Anthozoa</taxon>
        <taxon>Hexacorallia</taxon>
        <taxon>Scleractinia</taxon>
        <taxon>Astrocoeniina</taxon>
        <taxon>Pocilloporidae</taxon>
        <taxon>Stylophora</taxon>
    </lineage>
</organism>
<dbReference type="Proteomes" id="UP000225706">
    <property type="component" value="Unassembled WGS sequence"/>
</dbReference>
<keyword evidence="4" id="KW-1185">Reference proteome</keyword>
<feature type="compositionally biased region" description="Basic and acidic residues" evidence="2">
    <location>
        <begin position="106"/>
        <end position="119"/>
    </location>
</feature>
<dbReference type="EMBL" id="LSMT01000049">
    <property type="protein sequence ID" value="PFX30538.1"/>
    <property type="molecule type" value="Genomic_DNA"/>
</dbReference>
<evidence type="ECO:0000313" key="3">
    <source>
        <dbReference type="EMBL" id="PFX30538.1"/>
    </source>
</evidence>
<feature type="region of interest" description="Disordered" evidence="2">
    <location>
        <begin position="82"/>
        <end position="119"/>
    </location>
</feature>
<name>A0A2B4SPL1_STYPI</name>
<feature type="compositionally biased region" description="Acidic residues" evidence="2">
    <location>
        <begin position="94"/>
        <end position="105"/>
    </location>
</feature>
<evidence type="ECO:0000256" key="1">
    <source>
        <dbReference type="SAM" id="Coils"/>
    </source>
</evidence>
<gene>
    <name evidence="3" type="ORF">AWC38_SpisGene4716</name>
</gene>
<feature type="coiled-coil region" evidence="1">
    <location>
        <begin position="18"/>
        <end position="45"/>
    </location>
</feature>
<protein>
    <submittedName>
        <fullName evidence="3">Uncharacterized protein</fullName>
    </submittedName>
</protein>
<evidence type="ECO:0000256" key="2">
    <source>
        <dbReference type="SAM" id="MobiDB-lite"/>
    </source>
</evidence>
<proteinExistence type="predicted"/>
<accession>A0A2B4SPL1</accession>
<sequence>MKPEKVSQRRRKNGGNFEEFMEEALSEISQNLREIEEEDVKQKQKVDIKRRRRISAPATSFGGLETSEKDVELNFPKRKNTQPSSIIAWPELQSVEEENDENEENEVLKEETTEGNNKKELKVNENFLIRRRVSAPAKTFTETADTSTFKQLRKDIGRKLSRTRSDPTFSTLPWLDWIDEEPDLNFEPVEFNLDFLEALSRGP</sequence>
<reference evidence="4" key="1">
    <citation type="journal article" date="2017" name="bioRxiv">
        <title>Comparative analysis of the genomes of Stylophora pistillata and Acropora digitifera provides evidence for extensive differences between species of corals.</title>
        <authorList>
            <person name="Voolstra C.R."/>
            <person name="Li Y."/>
            <person name="Liew Y.J."/>
            <person name="Baumgarten S."/>
            <person name="Zoccola D."/>
            <person name="Flot J.-F."/>
            <person name="Tambutte S."/>
            <person name="Allemand D."/>
            <person name="Aranda M."/>
        </authorList>
    </citation>
    <scope>NUCLEOTIDE SEQUENCE [LARGE SCALE GENOMIC DNA]</scope>
</reference>